<protein>
    <submittedName>
        <fullName evidence="2">Uncharacterized protein</fullName>
    </submittedName>
</protein>
<proteinExistence type="predicted"/>
<evidence type="ECO:0000313" key="2">
    <source>
        <dbReference type="EMBL" id="KAJ4963285.1"/>
    </source>
</evidence>
<evidence type="ECO:0000256" key="1">
    <source>
        <dbReference type="SAM" id="MobiDB-lite"/>
    </source>
</evidence>
<dbReference type="Proteomes" id="UP001141806">
    <property type="component" value="Unassembled WGS sequence"/>
</dbReference>
<dbReference type="EMBL" id="JAMYWD010000008">
    <property type="protein sequence ID" value="KAJ4963285.1"/>
    <property type="molecule type" value="Genomic_DNA"/>
</dbReference>
<keyword evidence="3" id="KW-1185">Reference proteome</keyword>
<accession>A0A9Q0HCJ3</accession>
<feature type="region of interest" description="Disordered" evidence="1">
    <location>
        <begin position="1"/>
        <end position="43"/>
    </location>
</feature>
<dbReference type="PANTHER" id="PTHR37259">
    <property type="entry name" value="OS07G0474300 PROTEIN"/>
    <property type="match status" value="1"/>
</dbReference>
<organism evidence="2 3">
    <name type="scientific">Protea cynaroides</name>
    <dbReference type="NCBI Taxonomy" id="273540"/>
    <lineage>
        <taxon>Eukaryota</taxon>
        <taxon>Viridiplantae</taxon>
        <taxon>Streptophyta</taxon>
        <taxon>Embryophyta</taxon>
        <taxon>Tracheophyta</taxon>
        <taxon>Spermatophyta</taxon>
        <taxon>Magnoliopsida</taxon>
        <taxon>Proteales</taxon>
        <taxon>Proteaceae</taxon>
        <taxon>Protea</taxon>
    </lineage>
</organism>
<name>A0A9Q0HCJ3_9MAGN</name>
<feature type="compositionally biased region" description="Polar residues" evidence="1">
    <location>
        <begin position="29"/>
        <end position="43"/>
    </location>
</feature>
<evidence type="ECO:0000313" key="3">
    <source>
        <dbReference type="Proteomes" id="UP001141806"/>
    </source>
</evidence>
<sequence length="295" mass="34067">MSKMRSLSDRKPPLPESSTRHPPRRILRSSVSSIKTPSASMMKTQTTNRMWDMEESDIPTKYQSISCELMALAKMVKHEFGNHELRNTDFTDNFSVNSSPLFERGRFYNAYSARRNEMLKRKKFGERGKDCKSIFNLGVTVESGKKRDSKKYESLRKSIPANFSISRTESHRYFLRSNSKAKDNKKPSIPTYATRSMVDRVQKVGARKWSTSDLVEKPIIVVGESTQMSRKISPDNYQKFFTVKSTAFDEIPIPHRRRSDEDFWGGLVFKNAFNINALEGLLNADVFDLKSFRDQ</sequence>
<comment type="caution">
    <text evidence="2">The sequence shown here is derived from an EMBL/GenBank/DDBJ whole genome shotgun (WGS) entry which is preliminary data.</text>
</comment>
<dbReference type="PANTHER" id="PTHR37259:SF2">
    <property type="entry name" value="OS07G0474300 PROTEIN"/>
    <property type="match status" value="1"/>
</dbReference>
<dbReference type="AlphaFoldDB" id="A0A9Q0HCJ3"/>
<feature type="compositionally biased region" description="Basic and acidic residues" evidence="1">
    <location>
        <begin position="1"/>
        <end position="13"/>
    </location>
</feature>
<gene>
    <name evidence="2" type="ORF">NE237_023224</name>
</gene>
<dbReference type="OrthoDB" id="784446at2759"/>
<reference evidence="2" key="1">
    <citation type="journal article" date="2023" name="Plant J.">
        <title>The genome of the king protea, Protea cynaroides.</title>
        <authorList>
            <person name="Chang J."/>
            <person name="Duong T.A."/>
            <person name="Schoeman C."/>
            <person name="Ma X."/>
            <person name="Roodt D."/>
            <person name="Barker N."/>
            <person name="Li Z."/>
            <person name="Van de Peer Y."/>
            <person name="Mizrachi E."/>
        </authorList>
    </citation>
    <scope>NUCLEOTIDE SEQUENCE</scope>
    <source>
        <tissue evidence="2">Young leaves</tissue>
    </source>
</reference>